<sequence>MKQRKVMIHMKEANIPASILKLFLEESGHFDKEEKNDKPTFDLYQDSIYIYGLVKEQGSEKVLKDFLGKVADEYGLEAEPTLFANTLIKAFSSKNMDWNEVSKIIHCVLHYIEDYFTDENDEENCTANEDNWADDEDECDCCGYCDECEHDCCCDECEDCNCYHSSKSEDKSAPSEAVQIITFTTKSGQTFGCGTDEDIASIKVVSSDGKMSIFNL</sequence>
<accession>A0A8S5NWJ1</accession>
<protein>
    <submittedName>
        <fullName evidence="1">Uncharacterized protein</fullName>
    </submittedName>
</protein>
<name>A0A8S5NWJ1_9CAUD</name>
<reference evidence="1" key="1">
    <citation type="journal article" date="2021" name="Proc. Natl. Acad. Sci. U.S.A.">
        <title>A Catalog of Tens of Thousands of Viruses from Human Metagenomes Reveals Hidden Associations with Chronic Diseases.</title>
        <authorList>
            <person name="Tisza M.J."/>
            <person name="Buck C.B."/>
        </authorList>
    </citation>
    <scope>NUCLEOTIDE SEQUENCE</scope>
    <source>
        <strain evidence="1">CtTnV63</strain>
    </source>
</reference>
<dbReference type="EMBL" id="BK015264">
    <property type="protein sequence ID" value="DAD98584.1"/>
    <property type="molecule type" value="Genomic_DNA"/>
</dbReference>
<organism evidence="1">
    <name type="scientific">Siphoviridae sp. ctTnV63</name>
    <dbReference type="NCBI Taxonomy" id="2825523"/>
    <lineage>
        <taxon>Viruses</taxon>
        <taxon>Duplodnaviria</taxon>
        <taxon>Heunggongvirae</taxon>
        <taxon>Uroviricota</taxon>
        <taxon>Caudoviricetes</taxon>
    </lineage>
</organism>
<proteinExistence type="predicted"/>
<evidence type="ECO:0000313" key="1">
    <source>
        <dbReference type="EMBL" id="DAD98584.1"/>
    </source>
</evidence>